<evidence type="ECO:0000313" key="3">
    <source>
        <dbReference type="Proteomes" id="UP001359559"/>
    </source>
</evidence>
<proteinExistence type="predicted"/>
<dbReference type="AlphaFoldDB" id="A0AAN9IFU2"/>
<name>A0AAN9IFU2_CLITE</name>
<protein>
    <submittedName>
        <fullName evidence="2">Uncharacterized protein</fullName>
    </submittedName>
</protein>
<reference evidence="2 3" key="1">
    <citation type="submission" date="2024-01" db="EMBL/GenBank/DDBJ databases">
        <title>The genomes of 5 underutilized Papilionoideae crops provide insights into root nodulation and disease resistance.</title>
        <authorList>
            <person name="Yuan L."/>
        </authorList>
    </citation>
    <scope>NUCLEOTIDE SEQUENCE [LARGE SCALE GENOMIC DNA]</scope>
    <source>
        <strain evidence="2">LY-2023</strain>
        <tissue evidence="2">Leaf</tissue>
    </source>
</reference>
<accession>A0AAN9IFU2</accession>
<sequence>MMDREEKVDFSCYFQFEASGDSEVDSGYACEVADDGDDNDDALSCSYDGSCSAEELDGCEMSWDEDREDEDDKKKEDFGTSYCEDDDEMQQEEQLKSYVSFDSGQNFVDEMEKNRLFWEACLAS</sequence>
<keyword evidence="3" id="KW-1185">Reference proteome</keyword>
<feature type="compositionally biased region" description="Acidic residues" evidence="1">
    <location>
        <begin position="62"/>
        <end position="71"/>
    </location>
</feature>
<gene>
    <name evidence="2" type="ORF">RJT34_22717</name>
</gene>
<evidence type="ECO:0000256" key="1">
    <source>
        <dbReference type="SAM" id="MobiDB-lite"/>
    </source>
</evidence>
<dbReference type="PANTHER" id="PTHR35726">
    <property type="entry name" value="GLUTAMIC ACID-RICH PROTEIN-LIKE"/>
    <property type="match status" value="1"/>
</dbReference>
<dbReference type="PANTHER" id="PTHR35726:SF8">
    <property type="match status" value="1"/>
</dbReference>
<comment type="caution">
    <text evidence="2">The sequence shown here is derived from an EMBL/GenBank/DDBJ whole genome shotgun (WGS) entry which is preliminary data.</text>
</comment>
<feature type="region of interest" description="Disordered" evidence="1">
    <location>
        <begin position="62"/>
        <end position="89"/>
    </location>
</feature>
<organism evidence="2 3">
    <name type="scientific">Clitoria ternatea</name>
    <name type="common">Butterfly pea</name>
    <dbReference type="NCBI Taxonomy" id="43366"/>
    <lineage>
        <taxon>Eukaryota</taxon>
        <taxon>Viridiplantae</taxon>
        <taxon>Streptophyta</taxon>
        <taxon>Embryophyta</taxon>
        <taxon>Tracheophyta</taxon>
        <taxon>Spermatophyta</taxon>
        <taxon>Magnoliopsida</taxon>
        <taxon>eudicotyledons</taxon>
        <taxon>Gunneridae</taxon>
        <taxon>Pentapetalae</taxon>
        <taxon>rosids</taxon>
        <taxon>fabids</taxon>
        <taxon>Fabales</taxon>
        <taxon>Fabaceae</taxon>
        <taxon>Papilionoideae</taxon>
        <taxon>50 kb inversion clade</taxon>
        <taxon>NPAAA clade</taxon>
        <taxon>indigoferoid/millettioid clade</taxon>
        <taxon>Phaseoleae</taxon>
        <taxon>Clitoria</taxon>
    </lineage>
</organism>
<dbReference type="Proteomes" id="UP001359559">
    <property type="component" value="Unassembled WGS sequence"/>
</dbReference>
<evidence type="ECO:0000313" key="2">
    <source>
        <dbReference type="EMBL" id="KAK7277702.1"/>
    </source>
</evidence>
<dbReference type="EMBL" id="JAYKXN010000006">
    <property type="protein sequence ID" value="KAK7277702.1"/>
    <property type="molecule type" value="Genomic_DNA"/>
</dbReference>